<dbReference type="GO" id="GO:0016491">
    <property type="term" value="F:oxidoreductase activity"/>
    <property type="evidence" value="ECO:0007669"/>
    <property type="project" value="UniProtKB-KW"/>
</dbReference>
<evidence type="ECO:0000256" key="4">
    <source>
        <dbReference type="ARBA" id="ARBA00023002"/>
    </source>
</evidence>
<evidence type="ECO:0000256" key="3">
    <source>
        <dbReference type="ARBA" id="ARBA00022723"/>
    </source>
</evidence>
<evidence type="ECO:0000256" key="2">
    <source>
        <dbReference type="ARBA" id="ARBA00008425"/>
    </source>
</evidence>
<dbReference type="AlphaFoldDB" id="A0A1B1MEU4"/>
<dbReference type="PIRSF" id="PIRSF019543">
    <property type="entry name" value="Clavaminate_syn"/>
    <property type="match status" value="1"/>
</dbReference>
<feature type="domain" description="TauD/TfdA-like" evidence="7">
    <location>
        <begin position="110"/>
        <end position="307"/>
    </location>
</feature>
<dbReference type="KEGG" id="sls:SLINC_4870"/>
<dbReference type="Proteomes" id="UP000092598">
    <property type="component" value="Chromosome"/>
</dbReference>
<dbReference type="GO" id="GO:0016787">
    <property type="term" value="F:hydrolase activity"/>
    <property type="evidence" value="ECO:0007669"/>
    <property type="project" value="UniProtKB-KW"/>
</dbReference>
<evidence type="ECO:0000313" key="8">
    <source>
        <dbReference type="EMBL" id="ANS67094.1"/>
    </source>
</evidence>
<dbReference type="SUPFAM" id="SSF51197">
    <property type="entry name" value="Clavaminate synthase-like"/>
    <property type="match status" value="1"/>
</dbReference>
<keyword evidence="8" id="KW-0378">Hydrolase</keyword>
<gene>
    <name evidence="8" type="ORF">SLINC_4870</name>
</gene>
<evidence type="ECO:0000313" key="9">
    <source>
        <dbReference type="Proteomes" id="UP000092598"/>
    </source>
</evidence>
<evidence type="ECO:0000256" key="5">
    <source>
        <dbReference type="ARBA" id="ARBA00023004"/>
    </source>
</evidence>
<dbReference type="PANTHER" id="PTHR10696">
    <property type="entry name" value="GAMMA-BUTYROBETAINE HYDROXYLASE-RELATED"/>
    <property type="match status" value="1"/>
</dbReference>
<evidence type="ECO:0000256" key="6">
    <source>
        <dbReference type="ARBA" id="ARBA00023194"/>
    </source>
</evidence>
<evidence type="ECO:0000256" key="1">
    <source>
        <dbReference type="ARBA" id="ARBA00001954"/>
    </source>
</evidence>
<dbReference type="InterPro" id="IPR050411">
    <property type="entry name" value="AlphaKG_dependent_hydroxylases"/>
</dbReference>
<comment type="similarity">
    <text evidence="2">Belongs to the clavaminate synthase family.</text>
</comment>
<dbReference type="Gene3D" id="3.60.130.10">
    <property type="entry name" value="Clavaminate synthase-like"/>
    <property type="match status" value="1"/>
</dbReference>
<keyword evidence="9" id="KW-1185">Reference proteome</keyword>
<sequence length="328" mass="36205">MSIADISVDTAIPFRLDLTVEERAEVRALAEELRRAAPGLVDEEAWVAEARRLSCRLPLRLLERIREYRSDAGPDGMLCLAGLPVDEDLLPKTPSVPDSVERAATVPAAVAMLVGQQLGEVIAYRDEKFGALVQNVVPVPSLAASQSNGGSVPLEFHIENAFHPHRPHYVGLLCLRSDHEGTAGTQVCSVRRVLGRIDEADRKILEAPRFVTEAPPSFRSAERTEPHPVLGGSSEDPDLRVDFNATSALDEEAGHALTRLRDTMLDTSESLVLAPGELVFLDNRLVVHGRTDFVPRYDGRDRWLHRIFVHLDNRLSRPHRADNGPVLV</sequence>
<dbReference type="InterPro" id="IPR042098">
    <property type="entry name" value="TauD-like_sf"/>
</dbReference>
<proteinExistence type="inferred from homology"/>
<reference evidence="8 9" key="1">
    <citation type="submission" date="2016-07" db="EMBL/GenBank/DDBJ databases">
        <title>Enhancement of antibiotic productionsby engineered nitrateutilization in actinobacteria.</title>
        <authorList>
            <person name="Meng S.C."/>
        </authorList>
    </citation>
    <scope>NUCLEOTIDE SEQUENCE [LARGE SCALE GENOMIC DNA]</scope>
    <source>
        <strain evidence="8 9">NRRL 2936</strain>
    </source>
</reference>
<protein>
    <submittedName>
        <fullName evidence="8">Putative hydrolase</fullName>
    </submittedName>
</protein>
<dbReference type="EMBL" id="CP016438">
    <property type="protein sequence ID" value="ANS67094.1"/>
    <property type="molecule type" value="Genomic_DNA"/>
</dbReference>
<dbReference type="Pfam" id="PF02668">
    <property type="entry name" value="TauD"/>
    <property type="match status" value="1"/>
</dbReference>
<dbReference type="RefSeq" id="WP_211292763.1">
    <property type="nucleotide sequence ID" value="NZ_CP016438.1"/>
</dbReference>
<keyword evidence="3" id="KW-0479">Metal-binding</keyword>
<dbReference type="PATRIC" id="fig|1915.4.peg.5411"/>
<keyword evidence="5" id="KW-0408">Iron</keyword>
<name>A0A1B1MEU4_STRLN</name>
<keyword evidence="4" id="KW-0560">Oxidoreductase</keyword>
<dbReference type="GO" id="GO:0017000">
    <property type="term" value="P:antibiotic biosynthetic process"/>
    <property type="evidence" value="ECO:0007669"/>
    <property type="project" value="UniProtKB-KW"/>
</dbReference>
<accession>A0A1B1MEU4</accession>
<dbReference type="GO" id="GO:0005506">
    <property type="term" value="F:iron ion binding"/>
    <property type="evidence" value="ECO:0007669"/>
    <property type="project" value="InterPro"/>
</dbReference>
<keyword evidence="6" id="KW-0045">Antibiotic biosynthesis</keyword>
<comment type="cofactor">
    <cofactor evidence="1">
        <name>Fe(2+)</name>
        <dbReference type="ChEBI" id="CHEBI:29033"/>
    </cofactor>
</comment>
<dbReference type="InterPro" id="IPR014503">
    <property type="entry name" value="Clavaminate_syn-like"/>
</dbReference>
<evidence type="ECO:0000259" key="7">
    <source>
        <dbReference type="Pfam" id="PF02668"/>
    </source>
</evidence>
<dbReference type="STRING" id="1915.SLINC_4870"/>
<dbReference type="InterPro" id="IPR003819">
    <property type="entry name" value="TauD/TfdA-like"/>
</dbReference>
<organism evidence="8 9">
    <name type="scientific">Streptomyces lincolnensis</name>
    <dbReference type="NCBI Taxonomy" id="1915"/>
    <lineage>
        <taxon>Bacteria</taxon>
        <taxon>Bacillati</taxon>
        <taxon>Actinomycetota</taxon>
        <taxon>Actinomycetes</taxon>
        <taxon>Kitasatosporales</taxon>
        <taxon>Streptomycetaceae</taxon>
        <taxon>Streptomyces</taxon>
    </lineage>
</organism>
<dbReference type="PANTHER" id="PTHR10696:SF56">
    <property type="entry name" value="TAUD_TFDA-LIKE DOMAIN-CONTAINING PROTEIN"/>
    <property type="match status" value="1"/>
</dbReference>